<dbReference type="SUPFAM" id="SSF53223">
    <property type="entry name" value="Aminoacid dehydrogenase-like, N-terminal domain"/>
    <property type="match status" value="1"/>
</dbReference>
<dbReference type="Gene3D" id="3.40.50.720">
    <property type="entry name" value="NAD(P)-binding Rossmann-like Domain"/>
    <property type="match status" value="1"/>
</dbReference>
<organism evidence="8 9">
    <name type="scientific">Methanocalculus taiwanensis</name>
    <dbReference type="NCBI Taxonomy" id="106207"/>
    <lineage>
        <taxon>Archaea</taxon>
        <taxon>Methanobacteriati</taxon>
        <taxon>Methanobacteriota</taxon>
        <taxon>Stenosarchaea group</taxon>
        <taxon>Methanomicrobia</taxon>
        <taxon>Methanomicrobiales</taxon>
        <taxon>Methanocalculaceae</taxon>
        <taxon>Methanocalculus</taxon>
    </lineage>
</organism>
<dbReference type="SMART" id="SM00919">
    <property type="entry name" value="Malic_M"/>
    <property type="match status" value="1"/>
</dbReference>
<comment type="caution">
    <text evidence="8">The sequence shown here is derived from an EMBL/GenBank/DDBJ whole genome shotgun (WGS) entry which is preliminary data.</text>
</comment>
<dbReference type="InterPro" id="IPR045213">
    <property type="entry name" value="Malic_NAD-bd_bact_type"/>
</dbReference>
<dbReference type="PROSITE" id="PS00331">
    <property type="entry name" value="MALIC_ENZYMES"/>
    <property type="match status" value="1"/>
</dbReference>
<dbReference type="Gene3D" id="3.40.50.10380">
    <property type="entry name" value="Malic enzyme, N-terminal domain"/>
    <property type="match status" value="1"/>
</dbReference>
<dbReference type="InterPro" id="IPR012301">
    <property type="entry name" value="Malic_N_dom"/>
</dbReference>
<reference evidence="8 9" key="1">
    <citation type="submission" date="2019-08" db="EMBL/GenBank/DDBJ databases">
        <authorList>
            <person name="Chen S.-C."/>
            <person name="Lai M.-C."/>
            <person name="You Y.-T."/>
        </authorList>
    </citation>
    <scope>NUCLEOTIDE SEQUENCE [LARGE SCALE GENOMIC DNA]</scope>
    <source>
        <strain evidence="8 9">P2F9704a</strain>
    </source>
</reference>
<dbReference type="Proteomes" id="UP001524383">
    <property type="component" value="Unassembled WGS sequence"/>
</dbReference>
<dbReference type="InterPro" id="IPR046346">
    <property type="entry name" value="Aminoacid_DH-like_N_sf"/>
</dbReference>
<evidence type="ECO:0000313" key="9">
    <source>
        <dbReference type="Proteomes" id="UP001524383"/>
    </source>
</evidence>
<evidence type="ECO:0000259" key="7">
    <source>
        <dbReference type="SMART" id="SM01274"/>
    </source>
</evidence>
<dbReference type="InterPro" id="IPR051674">
    <property type="entry name" value="Malate_Decarboxylase"/>
</dbReference>
<feature type="domain" description="Malic enzyme NAD-binding" evidence="6">
    <location>
        <begin position="160"/>
        <end position="391"/>
    </location>
</feature>
<evidence type="ECO:0000256" key="5">
    <source>
        <dbReference type="ARBA" id="ARBA00023002"/>
    </source>
</evidence>
<evidence type="ECO:0000256" key="1">
    <source>
        <dbReference type="ARBA" id="ARBA00001936"/>
    </source>
</evidence>
<evidence type="ECO:0000313" key="8">
    <source>
        <dbReference type="EMBL" id="MCQ1538103.1"/>
    </source>
</evidence>
<evidence type="ECO:0000256" key="4">
    <source>
        <dbReference type="ARBA" id="ARBA00022723"/>
    </source>
</evidence>
<name>A0ABD4TJJ0_9EURY</name>
<dbReference type="Pfam" id="PF00390">
    <property type="entry name" value="malic"/>
    <property type="match status" value="1"/>
</dbReference>
<sequence length="400" mass="42309">MGQSIYDEALLLHELHRGKIEVRGKVPVKNRHDLSVAYTPGVAEVARKIAADPESAYRYTLKANTVAVVSDGSAVLGLGDVGGYAAIPVMEGKALLFREFAGIDAFPICFDSKNVDLVAHIRNIAPVFGGINLEDIAAPRCFAIEAALQDIGIPVMHDDQHGTAVVVLAALINACRVQKKSLAELRIVISGAGAAGTAIARLLKCVGVSDTTCISVRDIIVCDRQGIIHRGRRDILSIPHKYLIAHETNEGNRTGGLAEALAGADAFIGVSGPALVTQEMVKSMAKHPIIFAMANPVPEIMPGEAKAAGAGIIGTGRSDYHNQINNVLAFPGIFRGALDVRAARITDEMKIAAAHAIAAYIPHPTREYILPSVIDRGVSRAVAAAVAEAWTVSCTREAFI</sequence>
<evidence type="ECO:0000256" key="3">
    <source>
        <dbReference type="ARBA" id="ARBA00008785"/>
    </source>
</evidence>
<dbReference type="SUPFAM" id="SSF51735">
    <property type="entry name" value="NAD(P)-binding Rossmann-fold domains"/>
    <property type="match status" value="1"/>
</dbReference>
<proteinExistence type="inferred from homology"/>
<keyword evidence="4" id="KW-0479">Metal-binding</keyword>
<protein>
    <submittedName>
        <fullName evidence="8">NADP-dependent malic enzyme</fullName>
    </submittedName>
</protein>
<comment type="cofactor">
    <cofactor evidence="2">
        <name>Mg(2+)</name>
        <dbReference type="ChEBI" id="CHEBI:18420"/>
    </cofactor>
</comment>
<accession>A0ABD4TJJ0</accession>
<dbReference type="PANTHER" id="PTHR43237">
    <property type="entry name" value="NADP-DEPENDENT MALIC ENZYME"/>
    <property type="match status" value="1"/>
</dbReference>
<comment type="similarity">
    <text evidence="3">Belongs to the malic enzymes family.</text>
</comment>
<dbReference type="GO" id="GO:0016491">
    <property type="term" value="F:oxidoreductase activity"/>
    <property type="evidence" value="ECO:0007669"/>
    <property type="project" value="UniProtKB-KW"/>
</dbReference>
<dbReference type="PANTHER" id="PTHR43237:SF4">
    <property type="entry name" value="NADP-DEPENDENT MALIC ENZYME"/>
    <property type="match status" value="1"/>
</dbReference>
<comment type="cofactor">
    <cofactor evidence="1">
        <name>Mn(2+)</name>
        <dbReference type="ChEBI" id="CHEBI:29035"/>
    </cofactor>
</comment>
<evidence type="ECO:0000259" key="6">
    <source>
        <dbReference type="SMART" id="SM00919"/>
    </source>
</evidence>
<dbReference type="GO" id="GO:0046872">
    <property type="term" value="F:metal ion binding"/>
    <property type="evidence" value="ECO:0007669"/>
    <property type="project" value="UniProtKB-KW"/>
</dbReference>
<dbReference type="SMART" id="SM01274">
    <property type="entry name" value="malic"/>
    <property type="match status" value="1"/>
</dbReference>
<dbReference type="InterPro" id="IPR036291">
    <property type="entry name" value="NAD(P)-bd_dom_sf"/>
</dbReference>
<evidence type="ECO:0000256" key="2">
    <source>
        <dbReference type="ARBA" id="ARBA00001946"/>
    </source>
</evidence>
<dbReference type="InterPro" id="IPR001891">
    <property type="entry name" value="Malic_OxRdtase"/>
</dbReference>
<dbReference type="Pfam" id="PF03949">
    <property type="entry name" value="Malic_M"/>
    <property type="match status" value="1"/>
</dbReference>
<gene>
    <name evidence="8" type="ORF">FTO68_03735</name>
</gene>
<dbReference type="InterPro" id="IPR012302">
    <property type="entry name" value="Malic_NAD-bd"/>
</dbReference>
<dbReference type="CDD" id="cd05311">
    <property type="entry name" value="NAD_bind_2_malic_enz"/>
    <property type="match status" value="1"/>
</dbReference>
<dbReference type="EMBL" id="VOTZ01000005">
    <property type="protein sequence ID" value="MCQ1538103.1"/>
    <property type="molecule type" value="Genomic_DNA"/>
</dbReference>
<keyword evidence="5" id="KW-0560">Oxidoreductase</keyword>
<keyword evidence="9" id="KW-1185">Reference proteome</keyword>
<dbReference type="InterPro" id="IPR037062">
    <property type="entry name" value="Malic_N_dom_sf"/>
</dbReference>
<dbReference type="InterPro" id="IPR015884">
    <property type="entry name" value="Malic_enzyme_CS"/>
</dbReference>
<dbReference type="AlphaFoldDB" id="A0ABD4TJJ0"/>
<dbReference type="PIRSF" id="PIRSF000106">
    <property type="entry name" value="ME"/>
    <property type="match status" value="1"/>
</dbReference>
<feature type="domain" description="Malic enzyme N-terminal" evidence="7">
    <location>
        <begin position="17"/>
        <end position="149"/>
    </location>
</feature>
<dbReference type="RefSeq" id="WP_255332034.1">
    <property type="nucleotide sequence ID" value="NZ_VOTZ01000005.1"/>
</dbReference>